<evidence type="ECO:0000313" key="2">
    <source>
        <dbReference type="Proteomes" id="UP001060215"/>
    </source>
</evidence>
<keyword evidence="1" id="KW-0808">Transferase</keyword>
<proteinExistence type="predicted"/>
<protein>
    <submittedName>
        <fullName evidence="1">Mitogen-activated protein kinase kinase 9</fullName>
    </submittedName>
</protein>
<sequence>MGKNAVMFFSDVRSSTDSRQVRCHILKANGDIAFLMEYMDSGTLDTLFKTKGTFFEPSLASIATQVLSELNYLHSHKIIHRDIKPSNLLLNHKMEVKIADFGVSKIMCRTLDQTHQKSIEKSEIGIDDYSSHLLRLHLLCTHLHLFLRKAI</sequence>
<dbReference type="EMBL" id="CM045766">
    <property type="protein sequence ID" value="KAI8003965.1"/>
    <property type="molecule type" value="Genomic_DNA"/>
</dbReference>
<keyword evidence="1" id="KW-0418">Kinase</keyword>
<keyword evidence="2" id="KW-1185">Reference proteome</keyword>
<name>A0ACC0GT17_9ERIC</name>
<organism evidence="1 2">
    <name type="scientific">Camellia lanceoleosa</name>
    <dbReference type="NCBI Taxonomy" id="1840588"/>
    <lineage>
        <taxon>Eukaryota</taxon>
        <taxon>Viridiplantae</taxon>
        <taxon>Streptophyta</taxon>
        <taxon>Embryophyta</taxon>
        <taxon>Tracheophyta</taxon>
        <taxon>Spermatophyta</taxon>
        <taxon>Magnoliopsida</taxon>
        <taxon>eudicotyledons</taxon>
        <taxon>Gunneridae</taxon>
        <taxon>Pentapetalae</taxon>
        <taxon>asterids</taxon>
        <taxon>Ericales</taxon>
        <taxon>Theaceae</taxon>
        <taxon>Camellia</taxon>
    </lineage>
</organism>
<dbReference type="Proteomes" id="UP001060215">
    <property type="component" value="Chromosome 9"/>
</dbReference>
<accession>A0ACC0GT17</accession>
<evidence type="ECO:0000313" key="1">
    <source>
        <dbReference type="EMBL" id="KAI8003965.1"/>
    </source>
</evidence>
<reference evidence="1 2" key="1">
    <citation type="journal article" date="2022" name="Plant J.">
        <title>Chromosome-level genome of Camellia lanceoleosa provides a valuable resource for understanding genome evolution and self-incompatibility.</title>
        <authorList>
            <person name="Gong W."/>
            <person name="Xiao S."/>
            <person name="Wang L."/>
            <person name="Liao Z."/>
            <person name="Chang Y."/>
            <person name="Mo W."/>
            <person name="Hu G."/>
            <person name="Li W."/>
            <person name="Zhao G."/>
            <person name="Zhu H."/>
            <person name="Hu X."/>
            <person name="Ji K."/>
            <person name="Xiang X."/>
            <person name="Song Q."/>
            <person name="Yuan D."/>
            <person name="Jin S."/>
            <person name="Zhang L."/>
        </authorList>
    </citation>
    <scope>NUCLEOTIDE SEQUENCE [LARGE SCALE GENOMIC DNA]</scope>
    <source>
        <strain evidence="1">SQ_2022a</strain>
    </source>
</reference>
<gene>
    <name evidence="1" type="ORF">LOK49_LG08G01924</name>
</gene>
<comment type="caution">
    <text evidence="1">The sequence shown here is derived from an EMBL/GenBank/DDBJ whole genome shotgun (WGS) entry which is preliminary data.</text>
</comment>